<evidence type="ECO:0000313" key="2">
    <source>
        <dbReference type="EMBL" id="KRK74404.1"/>
    </source>
</evidence>
<dbReference type="STRING" id="1291734.FD02_GL001009"/>
<keyword evidence="1" id="KW-0472">Membrane</keyword>
<dbReference type="EMBL" id="AZDJ01000001">
    <property type="protein sequence ID" value="KRK74404.1"/>
    <property type="molecule type" value="Genomic_DNA"/>
</dbReference>
<dbReference type="Proteomes" id="UP000051804">
    <property type="component" value="Unassembled WGS sequence"/>
</dbReference>
<name>A0A0R1K0P1_9LACO</name>
<comment type="caution">
    <text evidence="2">The sequence shown here is derived from an EMBL/GenBank/DDBJ whole genome shotgun (WGS) entry which is preliminary data.</text>
</comment>
<keyword evidence="3" id="KW-1185">Reference proteome</keyword>
<evidence type="ECO:0000313" key="3">
    <source>
        <dbReference type="Proteomes" id="UP000051804"/>
    </source>
</evidence>
<dbReference type="AlphaFoldDB" id="A0A0R1K0P1"/>
<proteinExistence type="predicted"/>
<gene>
    <name evidence="2" type="ORF">FD02_GL001009</name>
</gene>
<evidence type="ECO:0000256" key="1">
    <source>
        <dbReference type="SAM" id="Phobius"/>
    </source>
</evidence>
<accession>A0A0R1K0P1</accession>
<reference evidence="2 3" key="1">
    <citation type="journal article" date="2015" name="Genome Announc.">
        <title>Expanding the biotechnology potential of lactobacilli through comparative genomics of 213 strains and associated genera.</title>
        <authorList>
            <person name="Sun Z."/>
            <person name="Harris H.M."/>
            <person name="McCann A."/>
            <person name="Guo C."/>
            <person name="Argimon S."/>
            <person name="Zhang W."/>
            <person name="Yang X."/>
            <person name="Jeffery I.B."/>
            <person name="Cooney J.C."/>
            <person name="Kagawa T.F."/>
            <person name="Liu W."/>
            <person name="Song Y."/>
            <person name="Salvetti E."/>
            <person name="Wrobel A."/>
            <person name="Rasinkangas P."/>
            <person name="Parkhill J."/>
            <person name="Rea M.C."/>
            <person name="O'Sullivan O."/>
            <person name="Ritari J."/>
            <person name="Douillard F.P."/>
            <person name="Paul Ross R."/>
            <person name="Yang R."/>
            <person name="Briner A.E."/>
            <person name="Felis G.E."/>
            <person name="de Vos W.M."/>
            <person name="Barrangou R."/>
            <person name="Klaenhammer T.R."/>
            <person name="Caufield P.W."/>
            <person name="Cui Y."/>
            <person name="Zhang H."/>
            <person name="O'Toole P.W."/>
        </authorList>
    </citation>
    <scope>NUCLEOTIDE SEQUENCE [LARGE SCALE GENOMIC DNA]</scope>
    <source>
        <strain evidence="2 3">JCM 17158</strain>
    </source>
</reference>
<keyword evidence="1" id="KW-1133">Transmembrane helix</keyword>
<protein>
    <submittedName>
        <fullName evidence="2">Uncharacterized protein</fullName>
    </submittedName>
</protein>
<sequence>MMFVGLLIVVLVAAIGIVWWRVWHRKRALQLLIRRGHSITDTQVAAAMAALGAAAPAASLPVADVWGHGIMAFAYTVADPQAKLTRAAVAAALSEQAQAAGFTPLSPRYAPFEVTDWWQRGGETHFDVAYVANAATSEYVGDVAKVS</sequence>
<organism evidence="2 3">
    <name type="scientific">Lacticaseibacillus nasuensis JCM 17158</name>
    <dbReference type="NCBI Taxonomy" id="1291734"/>
    <lineage>
        <taxon>Bacteria</taxon>
        <taxon>Bacillati</taxon>
        <taxon>Bacillota</taxon>
        <taxon>Bacilli</taxon>
        <taxon>Lactobacillales</taxon>
        <taxon>Lactobacillaceae</taxon>
        <taxon>Lacticaseibacillus</taxon>
    </lineage>
</organism>
<keyword evidence="1" id="KW-0812">Transmembrane</keyword>
<feature type="transmembrane region" description="Helical" evidence="1">
    <location>
        <begin position="6"/>
        <end position="23"/>
    </location>
</feature>
<dbReference type="PATRIC" id="fig|1291734.4.peg.1035"/>